<organism evidence="1 2">
    <name type="scientific">Ureibacillus xyleni</name>
    <dbReference type="NCBI Taxonomy" id="614648"/>
    <lineage>
        <taxon>Bacteria</taxon>
        <taxon>Bacillati</taxon>
        <taxon>Bacillota</taxon>
        <taxon>Bacilli</taxon>
        <taxon>Bacillales</taxon>
        <taxon>Caryophanaceae</taxon>
        <taxon>Ureibacillus</taxon>
    </lineage>
</organism>
<reference evidence="2" key="1">
    <citation type="submission" date="2017-08" db="EMBL/GenBank/DDBJ databases">
        <authorList>
            <person name="Varghese N."/>
            <person name="Submissions S."/>
        </authorList>
    </citation>
    <scope>NUCLEOTIDE SEQUENCE [LARGE SCALE GENOMIC DNA]</scope>
    <source>
        <strain evidence="2">JC22</strain>
    </source>
</reference>
<dbReference type="InterPro" id="IPR036597">
    <property type="entry name" value="Fido-like_dom_sf"/>
</dbReference>
<dbReference type="Proteomes" id="UP000219636">
    <property type="component" value="Unassembled WGS sequence"/>
</dbReference>
<sequence length="131" mass="15495">MQLYEKVLMNSGEIQRYISQLPPFAVEPYFQKLIVNEAQSNNEIEGIRSTKEELTNVLEHIRESKTASKKRFIGMMKLYKYIDQLEPFTKVEDFRKLYDDLVADEIPKDKQPDGQYFRAKSVSVYRNQGNY</sequence>
<evidence type="ECO:0000313" key="2">
    <source>
        <dbReference type="Proteomes" id="UP000219636"/>
    </source>
</evidence>
<keyword evidence="2" id="KW-1185">Reference proteome</keyword>
<dbReference type="Gene3D" id="1.10.3290.10">
    <property type="entry name" value="Fido-like domain"/>
    <property type="match status" value="1"/>
</dbReference>
<name>A0A285TPU5_9BACL</name>
<gene>
    <name evidence="1" type="ORF">SAMN05880501_11841</name>
</gene>
<dbReference type="AlphaFoldDB" id="A0A285TPU5"/>
<proteinExistence type="predicted"/>
<dbReference type="EMBL" id="OBMQ01000018">
    <property type="protein sequence ID" value="SOC25211.1"/>
    <property type="molecule type" value="Genomic_DNA"/>
</dbReference>
<protein>
    <submittedName>
        <fullName evidence="1">Uncharacterized protein</fullName>
    </submittedName>
</protein>
<evidence type="ECO:0000313" key="1">
    <source>
        <dbReference type="EMBL" id="SOC25211.1"/>
    </source>
</evidence>
<accession>A0A285TPU5</accession>
<dbReference type="RefSeq" id="WP_161946742.1">
    <property type="nucleotide sequence ID" value="NZ_OBMQ01000018.1"/>
</dbReference>